<dbReference type="Pfam" id="PF01018">
    <property type="entry name" value="GTP1_OBG"/>
    <property type="match status" value="1"/>
</dbReference>
<keyword evidence="2" id="KW-0342">GTP-binding</keyword>
<evidence type="ECO:0000256" key="2">
    <source>
        <dbReference type="ARBA" id="ARBA00023134"/>
    </source>
</evidence>
<organism evidence="6 7">
    <name type="scientific">Salix dunnii</name>
    <dbReference type="NCBI Taxonomy" id="1413687"/>
    <lineage>
        <taxon>Eukaryota</taxon>
        <taxon>Viridiplantae</taxon>
        <taxon>Streptophyta</taxon>
        <taxon>Embryophyta</taxon>
        <taxon>Tracheophyta</taxon>
        <taxon>Spermatophyta</taxon>
        <taxon>Magnoliopsida</taxon>
        <taxon>eudicotyledons</taxon>
        <taxon>Gunneridae</taxon>
        <taxon>Pentapetalae</taxon>
        <taxon>rosids</taxon>
        <taxon>fabids</taxon>
        <taxon>Malpighiales</taxon>
        <taxon>Salicaceae</taxon>
        <taxon>Saliceae</taxon>
        <taxon>Salix</taxon>
    </lineage>
</organism>
<reference evidence="6 7" key="1">
    <citation type="submission" date="2020-10" db="EMBL/GenBank/DDBJ databases">
        <title>Plant Genome Project.</title>
        <authorList>
            <person name="Zhang R.-G."/>
        </authorList>
    </citation>
    <scope>NUCLEOTIDE SEQUENCE [LARGE SCALE GENOMIC DNA]</scope>
    <source>
        <strain evidence="6">FAFU-HL-1</strain>
        <tissue evidence="6">Leaf</tissue>
    </source>
</reference>
<keyword evidence="7" id="KW-1185">Reference proteome</keyword>
<dbReference type="InterPro" id="IPR031167">
    <property type="entry name" value="G_OBG"/>
</dbReference>
<evidence type="ECO:0008006" key="8">
    <source>
        <dbReference type="Google" id="ProtNLM"/>
    </source>
</evidence>
<dbReference type="InterPro" id="IPR006169">
    <property type="entry name" value="GTP1_OBG_dom"/>
</dbReference>
<comment type="caution">
    <text evidence="6">The sequence shown here is derived from an EMBL/GenBank/DDBJ whole genome shotgun (WGS) entry which is preliminary data.</text>
</comment>
<dbReference type="GO" id="GO:0005739">
    <property type="term" value="C:mitochondrion"/>
    <property type="evidence" value="ECO:0007669"/>
    <property type="project" value="TreeGrafter"/>
</dbReference>
<dbReference type="Gene3D" id="3.40.50.300">
    <property type="entry name" value="P-loop containing nucleotide triphosphate hydrolases"/>
    <property type="match status" value="1"/>
</dbReference>
<evidence type="ECO:0000256" key="3">
    <source>
        <dbReference type="SAM" id="MobiDB-lite"/>
    </source>
</evidence>
<feature type="compositionally biased region" description="Polar residues" evidence="3">
    <location>
        <begin position="488"/>
        <end position="501"/>
    </location>
</feature>
<dbReference type="Gene3D" id="2.70.210.12">
    <property type="entry name" value="GTP1/OBG domain"/>
    <property type="match status" value="1"/>
</dbReference>
<feature type="compositionally biased region" description="Basic residues" evidence="3">
    <location>
        <begin position="129"/>
        <end position="141"/>
    </location>
</feature>
<dbReference type="Proteomes" id="UP000657918">
    <property type="component" value="Unassembled WGS sequence"/>
</dbReference>
<dbReference type="GO" id="GO:0003924">
    <property type="term" value="F:GTPase activity"/>
    <property type="evidence" value="ECO:0007669"/>
    <property type="project" value="InterPro"/>
</dbReference>
<dbReference type="AlphaFoldDB" id="A0A835K6U0"/>
<dbReference type="InterPro" id="IPR006074">
    <property type="entry name" value="GTP1-OBG_CS"/>
</dbReference>
<feature type="domain" description="Obg" evidence="5">
    <location>
        <begin position="97"/>
        <end position="293"/>
    </location>
</feature>
<dbReference type="PANTHER" id="PTHR11702">
    <property type="entry name" value="DEVELOPMENTALLY REGULATED GTP-BINDING PROTEIN-RELATED"/>
    <property type="match status" value="1"/>
</dbReference>
<protein>
    <recommendedName>
        <fullName evidence="8">GTP-binding protein OBGC2</fullName>
    </recommendedName>
</protein>
<sequence>MSIDNRLGPKTSQLFSKFQIMLSVVATPSPSLPSLHSGNDTLPLSHFLSSRPSFSGVSKNLKVNTPNLRFCKIYCGLAKAKETISTTNPNSLIKEPHKYFDQVIITVRSGDGGHGAVLSMPNQNNNASKGKHEKKRSHKSSYKRDFDGSLILPVGGHGGDVVIYADEGKDTLLELHRKSRYNAKRGGNVDAMGVLTSQLHNGFAASTLRIPVPVGTVVKRKRGKLLADLAQPGDEILVARGGQGGISLIEAPERRKKTLMALTTNVMRDDSDKVLILGQPGEEVNLELILRVVADVGLVGLPNAGKSTLLAAITLAKPDIADYPFTTLMPNLGRLNGDPTLGAGMYSSEATLADLPGLIEGAHLGKGLGRNFLKHLRRTSVLVHVVDAAAEDPVNDYRTVKEGVRLARGSFMYGSLLTLGNGKAKEVELRMYNPEYLERPYVVVLNKIDLPEARNRLLSLTEKILRIGCDEVTSGPKMMLEDAVHSLSTEDGSTDMLSPQMTDKDKRDREIEDYPCPLAVVGVSVLKGIGINEMLKEIRAALRKCRDSLEALEPSTRP</sequence>
<dbReference type="PROSITE" id="PS00905">
    <property type="entry name" value="GTP1_OBG"/>
    <property type="match status" value="1"/>
</dbReference>
<dbReference type="GO" id="GO:0005525">
    <property type="term" value="F:GTP binding"/>
    <property type="evidence" value="ECO:0007669"/>
    <property type="project" value="UniProtKB-KW"/>
</dbReference>
<accession>A0A835K6U0</accession>
<keyword evidence="1" id="KW-0547">Nucleotide-binding</keyword>
<dbReference type="OrthoDB" id="347018at2759"/>
<feature type="region of interest" description="Disordered" evidence="3">
    <location>
        <begin position="488"/>
        <end position="507"/>
    </location>
</feature>
<dbReference type="InterPro" id="IPR036726">
    <property type="entry name" value="GTP1_OBG_dom_sf"/>
</dbReference>
<dbReference type="PANTHER" id="PTHR11702:SF39">
    <property type="entry name" value="GTP-BINDING PROTEIN OBGC2-RELATED"/>
    <property type="match status" value="1"/>
</dbReference>
<dbReference type="GO" id="GO:0042254">
    <property type="term" value="P:ribosome biogenesis"/>
    <property type="evidence" value="ECO:0007669"/>
    <property type="project" value="UniProtKB-UniRule"/>
</dbReference>
<dbReference type="Pfam" id="PF01926">
    <property type="entry name" value="MMR_HSR1"/>
    <property type="match status" value="1"/>
</dbReference>
<dbReference type="InterPro" id="IPR006073">
    <property type="entry name" value="GTP-bd"/>
</dbReference>
<evidence type="ECO:0000256" key="1">
    <source>
        <dbReference type="ARBA" id="ARBA00022741"/>
    </source>
</evidence>
<name>A0A835K6U0_9ROSI</name>
<gene>
    <name evidence="6" type="ORF">SADUNF_Sadunf05G0175800</name>
</gene>
<dbReference type="CDD" id="cd01898">
    <property type="entry name" value="Obg"/>
    <property type="match status" value="1"/>
</dbReference>
<dbReference type="InterPro" id="IPR027417">
    <property type="entry name" value="P-loop_NTPase"/>
</dbReference>
<evidence type="ECO:0000259" key="5">
    <source>
        <dbReference type="PROSITE" id="PS51883"/>
    </source>
</evidence>
<evidence type="ECO:0000259" key="4">
    <source>
        <dbReference type="PROSITE" id="PS51710"/>
    </source>
</evidence>
<dbReference type="PRINTS" id="PR00326">
    <property type="entry name" value="GTP1OBG"/>
</dbReference>
<dbReference type="SUPFAM" id="SSF82051">
    <property type="entry name" value="Obg GTP-binding protein N-terminal domain"/>
    <property type="match status" value="1"/>
</dbReference>
<dbReference type="EMBL" id="JADGMS010000005">
    <property type="protein sequence ID" value="KAF9683088.1"/>
    <property type="molecule type" value="Genomic_DNA"/>
</dbReference>
<dbReference type="SUPFAM" id="SSF52540">
    <property type="entry name" value="P-loop containing nucleoside triphosphate hydrolases"/>
    <property type="match status" value="1"/>
</dbReference>
<dbReference type="InterPro" id="IPR045086">
    <property type="entry name" value="OBG_GTPase"/>
</dbReference>
<dbReference type="PROSITE" id="PS51883">
    <property type="entry name" value="OBG"/>
    <property type="match status" value="1"/>
</dbReference>
<dbReference type="PROSITE" id="PS51710">
    <property type="entry name" value="G_OBG"/>
    <property type="match status" value="1"/>
</dbReference>
<evidence type="ECO:0000313" key="7">
    <source>
        <dbReference type="Proteomes" id="UP000657918"/>
    </source>
</evidence>
<proteinExistence type="predicted"/>
<feature type="region of interest" description="Disordered" evidence="3">
    <location>
        <begin position="114"/>
        <end position="142"/>
    </location>
</feature>
<feature type="domain" description="OBG-type G" evidence="4">
    <location>
        <begin position="294"/>
        <end position="543"/>
    </location>
</feature>
<evidence type="ECO:0000313" key="6">
    <source>
        <dbReference type="EMBL" id="KAF9683088.1"/>
    </source>
</evidence>